<dbReference type="SMART" id="SM00450">
    <property type="entry name" value="RHOD"/>
    <property type="match status" value="1"/>
</dbReference>
<dbReference type="PANTHER" id="PTHR10953:SF102">
    <property type="entry name" value="ADENYLYLTRANSFERASE AND SULFURTRANSFERASE MOCS3"/>
    <property type="match status" value="1"/>
</dbReference>
<protein>
    <submittedName>
        <fullName evidence="2">Molybdopterin-synthase adenylyltransferase MoeB</fullName>
    </submittedName>
</protein>
<reference evidence="2 3" key="1">
    <citation type="journal article" date="2019" name="Int. J. Syst. Evol. Microbiol.">
        <title>The Global Catalogue of Microorganisms (GCM) 10K type strain sequencing project: providing services to taxonomists for standard genome sequencing and annotation.</title>
        <authorList>
            <consortium name="The Broad Institute Genomics Platform"/>
            <consortium name="The Broad Institute Genome Sequencing Center for Infectious Disease"/>
            <person name="Wu L."/>
            <person name="Ma J."/>
        </authorList>
    </citation>
    <scope>NUCLEOTIDE SEQUENCE [LARGE SCALE GENOMIC DNA]</scope>
    <source>
        <strain evidence="2 3">JCM 15591</strain>
    </source>
</reference>
<dbReference type="EMBL" id="BAAAPN010000011">
    <property type="protein sequence ID" value="GAA1746539.1"/>
    <property type="molecule type" value="Genomic_DNA"/>
</dbReference>
<dbReference type="InterPro" id="IPR045886">
    <property type="entry name" value="ThiF/MoeB/HesA"/>
</dbReference>
<proteinExistence type="predicted"/>
<accession>A0ABN2K1L4</accession>
<keyword evidence="2" id="KW-0548">Nucleotidyltransferase</keyword>
<dbReference type="GO" id="GO:0016779">
    <property type="term" value="F:nucleotidyltransferase activity"/>
    <property type="evidence" value="ECO:0007669"/>
    <property type="project" value="UniProtKB-KW"/>
</dbReference>
<dbReference type="InterPro" id="IPR000594">
    <property type="entry name" value="ThiF_NAD_FAD-bd"/>
</dbReference>
<dbReference type="InterPro" id="IPR036873">
    <property type="entry name" value="Rhodanese-like_dom_sf"/>
</dbReference>
<evidence type="ECO:0000313" key="2">
    <source>
        <dbReference type="EMBL" id="GAA1746539.1"/>
    </source>
</evidence>
<dbReference type="Gene3D" id="3.40.250.10">
    <property type="entry name" value="Rhodanese-like domain"/>
    <property type="match status" value="1"/>
</dbReference>
<comment type="caution">
    <text evidence="2">The sequence shown here is derived from an EMBL/GenBank/DDBJ whole genome shotgun (WGS) entry which is preliminary data.</text>
</comment>
<keyword evidence="2" id="KW-0808">Transferase</keyword>
<dbReference type="InterPro" id="IPR035985">
    <property type="entry name" value="Ubiquitin-activating_enz"/>
</dbReference>
<dbReference type="Proteomes" id="UP001501475">
    <property type="component" value="Unassembled WGS sequence"/>
</dbReference>
<dbReference type="Gene3D" id="3.40.50.720">
    <property type="entry name" value="NAD(P)-binding Rossmann-like Domain"/>
    <property type="match status" value="1"/>
</dbReference>
<dbReference type="RefSeq" id="WP_344061331.1">
    <property type="nucleotide sequence ID" value="NZ_BAAAPN010000011.1"/>
</dbReference>
<dbReference type="Pfam" id="PF00581">
    <property type="entry name" value="Rhodanese"/>
    <property type="match status" value="1"/>
</dbReference>
<feature type="domain" description="Rhodanese" evidence="1">
    <location>
        <begin position="290"/>
        <end position="376"/>
    </location>
</feature>
<evidence type="ECO:0000313" key="3">
    <source>
        <dbReference type="Proteomes" id="UP001501475"/>
    </source>
</evidence>
<dbReference type="PANTHER" id="PTHR10953">
    <property type="entry name" value="UBIQUITIN-ACTIVATING ENZYME E1"/>
    <property type="match status" value="1"/>
</dbReference>
<dbReference type="CDD" id="cd00158">
    <property type="entry name" value="RHOD"/>
    <property type="match status" value="1"/>
</dbReference>
<evidence type="ECO:0000259" key="1">
    <source>
        <dbReference type="PROSITE" id="PS50206"/>
    </source>
</evidence>
<name>A0ABN2K1L4_9MICO</name>
<keyword evidence="3" id="KW-1185">Reference proteome</keyword>
<dbReference type="NCBIfam" id="NF004281">
    <property type="entry name" value="PRK05690.1"/>
    <property type="match status" value="1"/>
</dbReference>
<dbReference type="Pfam" id="PF00899">
    <property type="entry name" value="ThiF"/>
    <property type="match status" value="1"/>
</dbReference>
<dbReference type="SUPFAM" id="SSF69572">
    <property type="entry name" value="Activating enzymes of the ubiquitin-like proteins"/>
    <property type="match status" value="1"/>
</dbReference>
<sequence length="378" mass="38821">MSSAAERSGRAMTGEERRRYARQLLLPGFGSAGQDALIAARVLVIGAGGLGSVTAPYLAAAGVGTIGIVDDDVVDESNLQRQLLHDTASVGMPKVASAAARLLALNPLVRVETHPVRLTAANAVELIGSYDLVVDGADNFATRYVVADAAALTGRPHVWGSILRFDGQVSVWWPPHGPCYRCVFPAAPPEGSVASCAEAGVFGSLCAAIGSVQASEAIKLLSGLGEPLIGRLLVHDALAATWSTVAVRANPQCALCGDHRTITAPVSAPEVVADQARPRLDVAGLVTALTDPETLLVDVREPAEWATGVIAGARLIALGDLAAAGLPRDRRLVLYCAAGGRSARGVATLSDLGYPSVTDLAGGITAWAAERPIVAPTG</sequence>
<gene>
    <name evidence="2" type="primary">moeB</name>
    <name evidence="2" type="ORF">GCM10009810_03880</name>
</gene>
<dbReference type="CDD" id="cd00757">
    <property type="entry name" value="ThiF_MoeB_HesA_family"/>
    <property type="match status" value="1"/>
</dbReference>
<dbReference type="PROSITE" id="PS50206">
    <property type="entry name" value="RHODANESE_3"/>
    <property type="match status" value="1"/>
</dbReference>
<dbReference type="InterPro" id="IPR001763">
    <property type="entry name" value="Rhodanese-like_dom"/>
</dbReference>
<organism evidence="2 3">
    <name type="scientific">Nostocoides vanveenii</name>
    <dbReference type="NCBI Taxonomy" id="330835"/>
    <lineage>
        <taxon>Bacteria</taxon>
        <taxon>Bacillati</taxon>
        <taxon>Actinomycetota</taxon>
        <taxon>Actinomycetes</taxon>
        <taxon>Micrococcales</taxon>
        <taxon>Intrasporangiaceae</taxon>
        <taxon>Nostocoides</taxon>
    </lineage>
</organism>
<dbReference type="PRINTS" id="PR00420">
    <property type="entry name" value="RNGMNOXGNASE"/>
</dbReference>